<evidence type="ECO:0000313" key="3">
    <source>
        <dbReference type="Proteomes" id="UP000260773"/>
    </source>
</evidence>
<evidence type="ECO:0000313" key="2">
    <source>
        <dbReference type="EMBL" id="RGC47942.1"/>
    </source>
</evidence>
<dbReference type="EMBL" id="QVEP01000049">
    <property type="protein sequence ID" value="RGB75084.1"/>
    <property type="molecule type" value="Genomic_DNA"/>
</dbReference>
<dbReference type="Pfam" id="PF10974">
    <property type="entry name" value="DUF2804"/>
    <property type="match status" value="1"/>
</dbReference>
<dbReference type="Proteomes" id="UP000260773">
    <property type="component" value="Unassembled WGS sequence"/>
</dbReference>
<proteinExistence type="predicted"/>
<dbReference type="Proteomes" id="UP000261231">
    <property type="component" value="Unassembled WGS sequence"/>
</dbReference>
<dbReference type="PANTHER" id="PTHR35868:SF3">
    <property type="entry name" value="DUF2804 DOMAIN-CONTAINING PROTEIN"/>
    <property type="match status" value="1"/>
</dbReference>
<name>A0A3E2TG73_9FIRM</name>
<comment type="caution">
    <text evidence="1">The sequence shown here is derived from an EMBL/GenBank/DDBJ whole genome shotgun (WGS) entry which is preliminary data.</text>
</comment>
<dbReference type="EMBL" id="QVFD01000005">
    <property type="protein sequence ID" value="RGC47942.1"/>
    <property type="molecule type" value="Genomic_DNA"/>
</dbReference>
<reference evidence="3 4" key="1">
    <citation type="submission" date="2018-08" db="EMBL/GenBank/DDBJ databases">
        <title>A genome reference for cultivated species of the human gut microbiota.</title>
        <authorList>
            <person name="Zou Y."/>
            <person name="Xue W."/>
            <person name="Luo G."/>
        </authorList>
    </citation>
    <scope>NUCLEOTIDE SEQUENCE [LARGE SCALE GENOMIC DNA]</scope>
    <source>
        <strain evidence="1 3">AF45-17</strain>
        <strain evidence="2 4">AM28-39</strain>
    </source>
</reference>
<accession>A0A3E2TG73</accession>
<sequence length="344" mass="39582">MQHEVTDVQKLLDKQGYVVTPGWARRPVWQYNRENIAAPSFRIKEWDYYLAGNEHYAVAFTLSDLGYAGLISVSLIDLVERKEHTETILTAMPMGRLGLGRTSDDGNADFRNGRIHLRYTVKPHRRRIQCVFRDFQDGKTLTADLLMKQPEMDSICIATPWKENQKAFYYNQKVNCMPVKGKVNFDGRDYIFDGRKDMAVLDWGRGVWTYDNIWRWGTCSTRLNGVPFGFNLGYGFSDRSSATENVIFYNGRAHKLQEVVFMIGQDDKGNFNYMDPWTISSSDGRFEGIFEPILDRKAKIDMKVIASDQHQVFGHLTGTAVLDDGTELKMRDVIAAIEVVHNRY</sequence>
<dbReference type="OrthoDB" id="9762066at2"/>
<dbReference type="PANTHER" id="PTHR35868">
    <property type="entry name" value="DUF2804 DOMAIN-CONTAINING PROTEIN-RELATED"/>
    <property type="match status" value="1"/>
</dbReference>
<protein>
    <submittedName>
        <fullName evidence="1">DUF2804 domain-containing protein</fullName>
    </submittedName>
</protein>
<keyword evidence="4" id="KW-1185">Reference proteome</keyword>
<dbReference type="AlphaFoldDB" id="A0A3E2TG73"/>
<evidence type="ECO:0000313" key="4">
    <source>
        <dbReference type="Proteomes" id="UP000261231"/>
    </source>
</evidence>
<dbReference type="InterPro" id="IPR021243">
    <property type="entry name" value="DUF2804"/>
</dbReference>
<gene>
    <name evidence="1" type="ORF">DW070_14440</name>
    <name evidence="2" type="ORF">DW747_07190</name>
</gene>
<evidence type="ECO:0000313" key="1">
    <source>
        <dbReference type="EMBL" id="RGB75084.1"/>
    </source>
</evidence>
<dbReference type="RefSeq" id="WP_015513054.1">
    <property type="nucleotide sequence ID" value="NZ_JAQDKA010000004.1"/>
</dbReference>
<organism evidence="1 3">
    <name type="scientific">Coprococcus catus</name>
    <dbReference type="NCBI Taxonomy" id="116085"/>
    <lineage>
        <taxon>Bacteria</taxon>
        <taxon>Bacillati</taxon>
        <taxon>Bacillota</taxon>
        <taxon>Clostridia</taxon>
        <taxon>Lachnospirales</taxon>
        <taxon>Lachnospiraceae</taxon>
        <taxon>Coprococcus</taxon>
    </lineage>
</organism>